<name>A0A7J6F2S2_CANSA</name>
<gene>
    <name evidence="1" type="ORF">G4B88_021782</name>
</gene>
<reference evidence="1 2" key="1">
    <citation type="journal article" date="2020" name="bioRxiv">
        <title>Sequence and annotation of 42 cannabis genomes reveals extensive copy number variation in cannabinoid synthesis and pathogen resistance genes.</title>
        <authorList>
            <person name="Mckernan K.J."/>
            <person name="Helbert Y."/>
            <person name="Kane L.T."/>
            <person name="Ebling H."/>
            <person name="Zhang L."/>
            <person name="Liu B."/>
            <person name="Eaton Z."/>
            <person name="Mclaughlin S."/>
            <person name="Kingan S."/>
            <person name="Baybayan P."/>
            <person name="Concepcion G."/>
            <person name="Jordan M."/>
            <person name="Riva A."/>
            <person name="Barbazuk W."/>
            <person name="Harkins T."/>
        </authorList>
    </citation>
    <scope>NUCLEOTIDE SEQUENCE [LARGE SCALE GENOMIC DNA]</scope>
    <source>
        <strain evidence="2">cv. Jamaican Lion 4</strain>
        <tissue evidence="1">Leaf</tissue>
    </source>
</reference>
<dbReference type="EMBL" id="JAATIQ010000278">
    <property type="protein sequence ID" value="KAF4364965.1"/>
    <property type="molecule type" value="Genomic_DNA"/>
</dbReference>
<comment type="caution">
    <text evidence="1">The sequence shown here is derived from an EMBL/GenBank/DDBJ whole genome shotgun (WGS) entry which is preliminary data.</text>
</comment>
<evidence type="ECO:0000313" key="2">
    <source>
        <dbReference type="Proteomes" id="UP000583929"/>
    </source>
</evidence>
<protein>
    <submittedName>
        <fullName evidence="1">Uncharacterized protein</fullName>
    </submittedName>
</protein>
<accession>A0A7J6F2S2</accession>
<dbReference type="Proteomes" id="UP000583929">
    <property type="component" value="Unassembled WGS sequence"/>
</dbReference>
<evidence type="ECO:0000313" key="1">
    <source>
        <dbReference type="EMBL" id="KAF4364965.1"/>
    </source>
</evidence>
<proteinExistence type="predicted"/>
<organism evidence="1 2">
    <name type="scientific">Cannabis sativa</name>
    <name type="common">Hemp</name>
    <name type="synonym">Marijuana</name>
    <dbReference type="NCBI Taxonomy" id="3483"/>
    <lineage>
        <taxon>Eukaryota</taxon>
        <taxon>Viridiplantae</taxon>
        <taxon>Streptophyta</taxon>
        <taxon>Embryophyta</taxon>
        <taxon>Tracheophyta</taxon>
        <taxon>Spermatophyta</taxon>
        <taxon>Magnoliopsida</taxon>
        <taxon>eudicotyledons</taxon>
        <taxon>Gunneridae</taxon>
        <taxon>Pentapetalae</taxon>
        <taxon>rosids</taxon>
        <taxon>fabids</taxon>
        <taxon>Rosales</taxon>
        <taxon>Cannabaceae</taxon>
        <taxon>Cannabis</taxon>
    </lineage>
</organism>
<keyword evidence="2" id="KW-1185">Reference proteome</keyword>
<sequence>MIRTTLFLENSTMDLYGNVTFGLSALGAVDVKNDSNQETEKKLQSPKILGTTLEASPVFTNLASDTLTRMRGSFLPRLEFSHMTRLYREKEEFHAF</sequence>
<dbReference type="AlphaFoldDB" id="A0A7J6F2S2"/>